<dbReference type="Pfam" id="PF14354">
    <property type="entry name" value="Lar_restr_allev"/>
    <property type="match status" value="1"/>
</dbReference>
<dbReference type="AlphaFoldDB" id="A0A6N3FMV0"/>
<dbReference type="InterPro" id="IPR019908">
    <property type="entry name" value="Toxin_RalR"/>
</dbReference>
<dbReference type="RefSeq" id="WP_156705884.1">
    <property type="nucleotide sequence ID" value="NZ_CACRUX010000101.1"/>
</dbReference>
<dbReference type="NCBIfam" id="TIGR03655">
    <property type="entry name" value="anti_R_Lar"/>
    <property type="match status" value="1"/>
</dbReference>
<dbReference type="EMBL" id="CACRUX010000101">
    <property type="protein sequence ID" value="VYU52873.1"/>
    <property type="molecule type" value="Genomic_DNA"/>
</dbReference>
<protein>
    <recommendedName>
        <fullName evidence="2">Restriction alleviation protein, Lar family</fullName>
    </recommendedName>
</protein>
<sequence>MAAKMQDKNLDPCPFCGSDAVRVVEGIGAGFNQPMVLCADCGVTVSFHEAFTYIELMDCWNRRGEEND</sequence>
<evidence type="ECO:0000313" key="1">
    <source>
        <dbReference type="EMBL" id="VYU52873.1"/>
    </source>
</evidence>
<reference evidence="1" key="1">
    <citation type="submission" date="2019-11" db="EMBL/GenBank/DDBJ databases">
        <authorList>
            <person name="Feng L."/>
        </authorList>
    </citation>
    <scope>NUCLEOTIDE SEQUENCE</scope>
    <source>
        <strain evidence="1">VrattiLFYP33</strain>
    </source>
</reference>
<gene>
    <name evidence="1" type="ORF">VRLFYP33_02378</name>
</gene>
<accession>A0A6N3FMV0</accession>
<proteinExistence type="predicted"/>
<name>A0A6N3FMV0_9FIRM</name>
<evidence type="ECO:0008006" key="2">
    <source>
        <dbReference type="Google" id="ProtNLM"/>
    </source>
</evidence>
<organism evidence="1">
    <name type="scientific">Veillonella ratti</name>
    <dbReference type="NCBI Taxonomy" id="103892"/>
    <lineage>
        <taxon>Bacteria</taxon>
        <taxon>Bacillati</taxon>
        <taxon>Bacillota</taxon>
        <taxon>Negativicutes</taxon>
        <taxon>Veillonellales</taxon>
        <taxon>Veillonellaceae</taxon>
        <taxon>Veillonella</taxon>
    </lineage>
</organism>